<dbReference type="Pfam" id="PF13473">
    <property type="entry name" value="Cupredoxin_1"/>
    <property type="match status" value="1"/>
</dbReference>
<comment type="caution">
    <text evidence="3">The sequence shown here is derived from an EMBL/GenBank/DDBJ whole genome shotgun (WGS) entry which is preliminary data.</text>
</comment>
<evidence type="ECO:0000313" key="3">
    <source>
        <dbReference type="EMBL" id="NGO54867.1"/>
    </source>
</evidence>
<dbReference type="Gene3D" id="2.60.40.420">
    <property type="entry name" value="Cupredoxins - blue copper proteins"/>
    <property type="match status" value="1"/>
</dbReference>
<dbReference type="Proteomes" id="UP001642900">
    <property type="component" value="Unassembled WGS sequence"/>
</dbReference>
<proteinExistence type="predicted"/>
<dbReference type="InterPro" id="IPR028096">
    <property type="entry name" value="EfeO_Cupredoxin"/>
</dbReference>
<keyword evidence="1" id="KW-0732">Signal</keyword>
<gene>
    <name evidence="3" type="ORF">G6N73_27800</name>
</gene>
<protein>
    <recommendedName>
        <fullName evidence="2">EfeO-type cupredoxin-like domain-containing protein</fullName>
    </recommendedName>
</protein>
<feature type="domain" description="EfeO-type cupredoxin-like" evidence="2">
    <location>
        <begin position="7"/>
        <end position="101"/>
    </location>
</feature>
<dbReference type="InterPro" id="IPR008972">
    <property type="entry name" value="Cupredoxin"/>
</dbReference>
<evidence type="ECO:0000313" key="4">
    <source>
        <dbReference type="Proteomes" id="UP001642900"/>
    </source>
</evidence>
<feature type="chain" id="PRO_5026261540" description="EfeO-type cupredoxin-like domain-containing protein" evidence="1">
    <location>
        <begin position="23"/>
        <end position="107"/>
    </location>
</feature>
<evidence type="ECO:0000259" key="2">
    <source>
        <dbReference type="Pfam" id="PF13473"/>
    </source>
</evidence>
<reference evidence="3 4" key="1">
    <citation type="submission" date="2020-02" db="EMBL/GenBank/DDBJ databases">
        <title>Genome sequence of strain CCNWXJ40-4.</title>
        <authorList>
            <person name="Gao J."/>
            <person name="Sun J."/>
        </authorList>
    </citation>
    <scope>NUCLEOTIDE SEQUENCE [LARGE SCALE GENOMIC DNA]</scope>
    <source>
        <strain evidence="3 4">CCNWXJ 40-4</strain>
    </source>
</reference>
<feature type="signal peptide" evidence="1">
    <location>
        <begin position="1"/>
        <end position="22"/>
    </location>
</feature>
<sequence length="107" mass="11127">MKGLRVAALLTASALPAATSMAEEIPVTMAGMAYAPATIAAKIGDNLALSNDDSEDHNVFVATVGHAVDLGTQKPGEARKLALAKAGRFEVECVIHPEMKAIVEVQQ</sequence>
<accession>A0A6G4WLB6</accession>
<name>A0A6G4WLB6_9HYPH</name>
<dbReference type="RefSeq" id="WP_165033198.1">
    <property type="nucleotide sequence ID" value="NZ_JAAKZF010000068.1"/>
</dbReference>
<evidence type="ECO:0000256" key="1">
    <source>
        <dbReference type="SAM" id="SignalP"/>
    </source>
</evidence>
<dbReference type="AlphaFoldDB" id="A0A6G4WLB6"/>
<keyword evidence="4" id="KW-1185">Reference proteome</keyword>
<dbReference type="EMBL" id="JAAKZF010000068">
    <property type="protein sequence ID" value="NGO54867.1"/>
    <property type="molecule type" value="Genomic_DNA"/>
</dbReference>
<organism evidence="3 4">
    <name type="scientific">Allomesorhizobium camelthorni</name>
    <dbReference type="NCBI Taxonomy" id="475069"/>
    <lineage>
        <taxon>Bacteria</taxon>
        <taxon>Pseudomonadati</taxon>
        <taxon>Pseudomonadota</taxon>
        <taxon>Alphaproteobacteria</taxon>
        <taxon>Hyphomicrobiales</taxon>
        <taxon>Phyllobacteriaceae</taxon>
        <taxon>Allomesorhizobium</taxon>
    </lineage>
</organism>
<dbReference type="SUPFAM" id="SSF49503">
    <property type="entry name" value="Cupredoxins"/>
    <property type="match status" value="1"/>
</dbReference>